<feature type="region of interest" description="Disordered" evidence="2">
    <location>
        <begin position="116"/>
        <end position="142"/>
    </location>
</feature>
<evidence type="ECO:0000313" key="3">
    <source>
        <dbReference type="EMBL" id="KAF2718382.1"/>
    </source>
</evidence>
<name>A0A9P4Q0L3_9PEZI</name>
<organism evidence="3 4">
    <name type="scientific">Polychaeton citri CBS 116435</name>
    <dbReference type="NCBI Taxonomy" id="1314669"/>
    <lineage>
        <taxon>Eukaryota</taxon>
        <taxon>Fungi</taxon>
        <taxon>Dikarya</taxon>
        <taxon>Ascomycota</taxon>
        <taxon>Pezizomycotina</taxon>
        <taxon>Dothideomycetes</taxon>
        <taxon>Dothideomycetidae</taxon>
        <taxon>Capnodiales</taxon>
        <taxon>Capnodiaceae</taxon>
        <taxon>Polychaeton</taxon>
    </lineage>
</organism>
<evidence type="ECO:0000313" key="4">
    <source>
        <dbReference type="Proteomes" id="UP000799441"/>
    </source>
</evidence>
<proteinExistence type="inferred from homology"/>
<evidence type="ECO:0000256" key="1">
    <source>
        <dbReference type="ARBA" id="ARBA00005595"/>
    </source>
</evidence>
<dbReference type="PANTHER" id="PTHR12111:SF2">
    <property type="entry name" value="SPLICING FACTOR YJU2B-RELATED"/>
    <property type="match status" value="1"/>
</dbReference>
<dbReference type="PANTHER" id="PTHR12111">
    <property type="entry name" value="SPLICING FACTOR YJU2"/>
    <property type="match status" value="1"/>
</dbReference>
<dbReference type="EMBL" id="MU003825">
    <property type="protein sequence ID" value="KAF2718382.1"/>
    <property type="molecule type" value="Genomic_DNA"/>
</dbReference>
<gene>
    <name evidence="3" type="ORF">K431DRAFT_287667</name>
</gene>
<dbReference type="GO" id="GO:0005684">
    <property type="term" value="C:U2-type spliceosomal complex"/>
    <property type="evidence" value="ECO:0007669"/>
    <property type="project" value="TreeGrafter"/>
</dbReference>
<comment type="similarity">
    <text evidence="1">Belongs to the CWC16 family.</text>
</comment>
<feature type="region of interest" description="Disordered" evidence="2">
    <location>
        <begin position="236"/>
        <end position="273"/>
    </location>
</feature>
<protein>
    <submittedName>
        <fullName evidence="3">DUF572-domain-containing protein</fullName>
    </submittedName>
</protein>
<evidence type="ECO:0000256" key="2">
    <source>
        <dbReference type="SAM" id="MobiDB-lite"/>
    </source>
</evidence>
<dbReference type="InterPro" id="IPR007590">
    <property type="entry name" value="Saf4/Yju2"/>
</dbReference>
<comment type="caution">
    <text evidence="3">The sequence shown here is derived from an EMBL/GenBank/DDBJ whole genome shotgun (WGS) entry which is preliminary data.</text>
</comment>
<dbReference type="Pfam" id="PF04502">
    <property type="entry name" value="Saf4_Yju2"/>
    <property type="match status" value="1"/>
</dbReference>
<dbReference type="GO" id="GO:0071014">
    <property type="term" value="C:post-mRNA release spliceosomal complex"/>
    <property type="evidence" value="ECO:0007669"/>
    <property type="project" value="TreeGrafter"/>
</dbReference>
<dbReference type="AlphaFoldDB" id="A0A9P4Q0L3"/>
<dbReference type="Proteomes" id="UP000799441">
    <property type="component" value="Unassembled WGS sequence"/>
</dbReference>
<dbReference type="OrthoDB" id="360327at2759"/>
<sequence length="293" mass="32559">MQGFGHGRYVPPDLEGTVSGNKLHRKRAPGVLRSDGTQTVRFELPYAVWCHTCRPHAIIAQGVRFNAVKARVGSYYSTPIWSFRLKHTACGGQIEIRTDPKNTAYAVVAGGKARDYGSSDEDRVREGEGGVPILTPEERDRRREDAFASLEGKQEEADAVKGSARRIAELYGDRERDWADPWTANKRVRGTYRHERKIRKREEVATEALKERLGTDMDVLPETEEDARRARLVDFGGAEDSRPGDVSAAASKPFYRPATSLPKAPKAKAAKADAREALRKQLVGNTRAAISPF</sequence>
<reference evidence="3" key="1">
    <citation type="journal article" date="2020" name="Stud. Mycol.">
        <title>101 Dothideomycetes genomes: a test case for predicting lifestyles and emergence of pathogens.</title>
        <authorList>
            <person name="Haridas S."/>
            <person name="Albert R."/>
            <person name="Binder M."/>
            <person name="Bloem J."/>
            <person name="Labutti K."/>
            <person name="Salamov A."/>
            <person name="Andreopoulos B."/>
            <person name="Baker S."/>
            <person name="Barry K."/>
            <person name="Bills G."/>
            <person name="Bluhm B."/>
            <person name="Cannon C."/>
            <person name="Castanera R."/>
            <person name="Culley D."/>
            <person name="Daum C."/>
            <person name="Ezra D."/>
            <person name="Gonzalez J."/>
            <person name="Henrissat B."/>
            <person name="Kuo A."/>
            <person name="Liang C."/>
            <person name="Lipzen A."/>
            <person name="Lutzoni F."/>
            <person name="Magnuson J."/>
            <person name="Mondo S."/>
            <person name="Nolan M."/>
            <person name="Ohm R."/>
            <person name="Pangilinan J."/>
            <person name="Park H.-J."/>
            <person name="Ramirez L."/>
            <person name="Alfaro M."/>
            <person name="Sun H."/>
            <person name="Tritt A."/>
            <person name="Yoshinaga Y."/>
            <person name="Zwiers L.-H."/>
            <person name="Turgeon B."/>
            <person name="Goodwin S."/>
            <person name="Spatafora J."/>
            <person name="Crous P."/>
            <person name="Grigoriev I."/>
        </authorList>
    </citation>
    <scope>NUCLEOTIDE SEQUENCE</scope>
    <source>
        <strain evidence="3">CBS 116435</strain>
    </source>
</reference>
<dbReference type="GO" id="GO:0000398">
    <property type="term" value="P:mRNA splicing, via spliceosome"/>
    <property type="evidence" value="ECO:0007669"/>
    <property type="project" value="InterPro"/>
</dbReference>
<feature type="compositionally biased region" description="Basic and acidic residues" evidence="2">
    <location>
        <begin position="116"/>
        <end position="128"/>
    </location>
</feature>
<accession>A0A9P4Q0L3</accession>
<keyword evidence="4" id="KW-1185">Reference proteome</keyword>